<dbReference type="InterPro" id="IPR020825">
    <property type="entry name" value="Phe-tRNA_synthase-like_B3/B4"/>
</dbReference>
<organism evidence="2 3">
    <name type="scientific">Oceanibacterium hippocampi</name>
    <dbReference type="NCBI Taxonomy" id="745714"/>
    <lineage>
        <taxon>Bacteria</taxon>
        <taxon>Pseudomonadati</taxon>
        <taxon>Pseudomonadota</taxon>
        <taxon>Alphaproteobacteria</taxon>
        <taxon>Sneathiellales</taxon>
        <taxon>Sneathiellaceae</taxon>
        <taxon>Oceanibacterium</taxon>
    </lineage>
</organism>
<dbReference type="InterPro" id="IPR005146">
    <property type="entry name" value="B3/B4_tRNA-bd"/>
</dbReference>
<reference evidence="2 3" key="1">
    <citation type="submission" date="2017-03" db="EMBL/GenBank/DDBJ databases">
        <authorList>
            <person name="Afonso C.L."/>
            <person name="Miller P.J."/>
            <person name="Scott M.A."/>
            <person name="Spackman E."/>
            <person name="Goraichik I."/>
            <person name="Dimitrov K.M."/>
            <person name="Suarez D.L."/>
            <person name="Swayne D.E."/>
        </authorList>
    </citation>
    <scope>NUCLEOTIDE SEQUENCE [LARGE SCALE GENOMIC DNA]</scope>
    <source>
        <strain evidence="2 3">CECT 7691</strain>
    </source>
</reference>
<dbReference type="PANTHER" id="PTHR39209:SF2">
    <property type="entry name" value="CYTOPLASMIC PROTEIN"/>
    <property type="match status" value="1"/>
</dbReference>
<dbReference type="SMART" id="SM00873">
    <property type="entry name" value="B3_4"/>
    <property type="match status" value="1"/>
</dbReference>
<sequence length="235" mass="25208">MTEQTLTIADIVPRFPETRIALVLAGGLAIAPERSAALAAEIAEAEAAAPTGPVSAEPRIAAWREAYKGFGIRKTSYRCSVERLLRSVQAGRGLPRINSLVDCYNAVSLRHLMPLGADDADRLDGQLAFRYARPGDSFRPLGGDGETEDPPKDGEVVYADAAKILCRRWNWYQDARSAVSPDSRLVVLTVQAMAPAPLEDAVADLAESLSRHCGARTAHAIADADSPTVTVSLDR</sequence>
<dbReference type="PANTHER" id="PTHR39209">
    <property type="match status" value="1"/>
</dbReference>
<keyword evidence="3" id="KW-1185">Reference proteome</keyword>
<dbReference type="OrthoDB" id="276580at2"/>
<dbReference type="Proteomes" id="UP000193200">
    <property type="component" value="Unassembled WGS sequence"/>
</dbReference>
<evidence type="ECO:0000313" key="2">
    <source>
        <dbReference type="EMBL" id="SLN35065.1"/>
    </source>
</evidence>
<feature type="domain" description="B3/B4 tRNA-binding" evidence="1">
    <location>
        <begin position="61"/>
        <end position="214"/>
    </location>
</feature>
<proteinExistence type="predicted"/>
<dbReference type="EMBL" id="FWFR01000001">
    <property type="protein sequence ID" value="SLN35065.1"/>
    <property type="molecule type" value="Genomic_DNA"/>
</dbReference>
<accession>A0A1Y5S8U2</accession>
<dbReference type="InParanoid" id="A0A1Y5S8U2"/>
<protein>
    <submittedName>
        <fullName evidence="2">B3/4 domain protein</fullName>
    </submittedName>
</protein>
<gene>
    <name evidence="2" type="ORF">OCH7691_01382</name>
</gene>
<dbReference type="Pfam" id="PF03483">
    <property type="entry name" value="B3_4"/>
    <property type="match status" value="1"/>
</dbReference>
<name>A0A1Y5S8U2_9PROT</name>
<evidence type="ECO:0000259" key="1">
    <source>
        <dbReference type="SMART" id="SM00873"/>
    </source>
</evidence>
<dbReference type="Gene3D" id="3.50.40.10">
    <property type="entry name" value="Phenylalanyl-trna Synthetase, Chain B, domain 3"/>
    <property type="match status" value="1"/>
</dbReference>
<dbReference type="GO" id="GO:0003723">
    <property type="term" value="F:RNA binding"/>
    <property type="evidence" value="ECO:0007669"/>
    <property type="project" value="InterPro"/>
</dbReference>
<dbReference type="SUPFAM" id="SSF56037">
    <property type="entry name" value="PheT/TilS domain"/>
    <property type="match status" value="1"/>
</dbReference>
<dbReference type="RefSeq" id="WP_085882600.1">
    <property type="nucleotide sequence ID" value="NZ_FWFR01000001.1"/>
</dbReference>
<dbReference type="GO" id="GO:0004826">
    <property type="term" value="F:phenylalanine-tRNA ligase activity"/>
    <property type="evidence" value="ECO:0007669"/>
    <property type="project" value="InterPro"/>
</dbReference>
<dbReference type="AlphaFoldDB" id="A0A1Y5S8U2"/>
<evidence type="ECO:0000313" key="3">
    <source>
        <dbReference type="Proteomes" id="UP000193200"/>
    </source>
</evidence>